<organism evidence="4 5">
    <name type="scientific">Candidatus Dojkabacteria bacterium</name>
    <dbReference type="NCBI Taxonomy" id="2099670"/>
    <lineage>
        <taxon>Bacteria</taxon>
        <taxon>Candidatus Dojkabacteria</taxon>
    </lineage>
</organism>
<name>A0A847EUE4_9BACT</name>
<dbReference type="SUPFAM" id="SSF56436">
    <property type="entry name" value="C-type lectin-like"/>
    <property type="match status" value="1"/>
</dbReference>
<dbReference type="InterPro" id="IPR005532">
    <property type="entry name" value="SUMF_dom"/>
</dbReference>
<proteinExistence type="predicted"/>
<accession>A0A847EUE4</accession>
<dbReference type="PANTHER" id="PTHR23150">
    <property type="entry name" value="SULFATASE MODIFYING FACTOR 1, 2"/>
    <property type="match status" value="1"/>
</dbReference>
<evidence type="ECO:0000313" key="4">
    <source>
        <dbReference type="EMBL" id="NLE31352.1"/>
    </source>
</evidence>
<feature type="region of interest" description="Disordered" evidence="1">
    <location>
        <begin position="64"/>
        <end position="85"/>
    </location>
</feature>
<comment type="caution">
    <text evidence="4">The sequence shown here is derived from an EMBL/GenBank/DDBJ whole genome shotgun (WGS) entry which is preliminary data.</text>
</comment>
<sequence>MKRIVVYLLITLLLLGACEPLQTPPAEVPSQVVETEVAQAHPSEPYPIETQMQADAAYPIETPAAETDRQSSIPTNPPVPDFPNDITPGEMVEIPGGIFMMGCDPENNAGSICPEAELPAHEVTLSSFLIDRYEVTNVQYKECVEAGVCKAPRSDSSRTRDDYYTNPDYDLYPVINVSYNDAVTYCEWMGLRLPSEAEWEYAARSSDANPFPWGNQNPDCILANSLNNLNASPCVGDTTAVGSYPQGASAFGVLDMAGNVWEWVSDYFSTDYYANSPAENPLGVTSGTERVVRGGGWFNNWTFLRSSSRGYDLPFYSGADLGFRCAADAVQN</sequence>
<feature type="domain" description="Sulfatase-modifying factor enzyme-like" evidence="3">
    <location>
        <begin position="89"/>
        <end position="326"/>
    </location>
</feature>
<keyword evidence="2" id="KW-0732">Signal</keyword>
<dbReference type="Pfam" id="PF03781">
    <property type="entry name" value="FGE-sulfatase"/>
    <property type="match status" value="1"/>
</dbReference>
<dbReference type="Proteomes" id="UP000554004">
    <property type="component" value="Unassembled WGS sequence"/>
</dbReference>
<evidence type="ECO:0000313" key="5">
    <source>
        <dbReference type="Proteomes" id="UP000554004"/>
    </source>
</evidence>
<dbReference type="InterPro" id="IPR042095">
    <property type="entry name" value="SUMF_sf"/>
</dbReference>
<dbReference type="InterPro" id="IPR016187">
    <property type="entry name" value="CTDL_fold"/>
</dbReference>
<dbReference type="GO" id="GO:0120147">
    <property type="term" value="F:formylglycine-generating oxidase activity"/>
    <property type="evidence" value="ECO:0007669"/>
    <property type="project" value="TreeGrafter"/>
</dbReference>
<dbReference type="InterPro" id="IPR051043">
    <property type="entry name" value="Sulfatase_Mod_Factor_Kinase"/>
</dbReference>
<evidence type="ECO:0000256" key="2">
    <source>
        <dbReference type="SAM" id="SignalP"/>
    </source>
</evidence>
<dbReference type="AlphaFoldDB" id="A0A847EUE4"/>
<feature type="chain" id="PRO_5032962734" evidence="2">
    <location>
        <begin position="24"/>
        <end position="332"/>
    </location>
</feature>
<dbReference type="EMBL" id="JAAZAL010000131">
    <property type="protein sequence ID" value="NLE31352.1"/>
    <property type="molecule type" value="Genomic_DNA"/>
</dbReference>
<gene>
    <name evidence="4" type="ORF">GX618_03730</name>
</gene>
<reference evidence="4 5" key="1">
    <citation type="journal article" date="2020" name="Biotechnol. Biofuels">
        <title>New insights from the biogas microbiome by comprehensive genome-resolved metagenomics of nearly 1600 species originating from multiple anaerobic digesters.</title>
        <authorList>
            <person name="Campanaro S."/>
            <person name="Treu L."/>
            <person name="Rodriguez-R L.M."/>
            <person name="Kovalovszki A."/>
            <person name="Ziels R.M."/>
            <person name="Maus I."/>
            <person name="Zhu X."/>
            <person name="Kougias P.G."/>
            <person name="Basile A."/>
            <person name="Luo G."/>
            <person name="Schluter A."/>
            <person name="Konstantinidis K.T."/>
            <person name="Angelidaki I."/>
        </authorList>
    </citation>
    <scope>NUCLEOTIDE SEQUENCE [LARGE SCALE GENOMIC DNA]</scope>
    <source>
        <strain evidence="4">AS06rmzACSIP_421</strain>
    </source>
</reference>
<dbReference type="PANTHER" id="PTHR23150:SF19">
    <property type="entry name" value="FORMYLGLYCINE-GENERATING ENZYME"/>
    <property type="match status" value="1"/>
</dbReference>
<evidence type="ECO:0000259" key="3">
    <source>
        <dbReference type="Pfam" id="PF03781"/>
    </source>
</evidence>
<protein>
    <submittedName>
        <fullName evidence="4">Formylglycine-generating enzyme family protein</fullName>
    </submittedName>
</protein>
<evidence type="ECO:0000256" key="1">
    <source>
        <dbReference type="SAM" id="MobiDB-lite"/>
    </source>
</evidence>
<dbReference type="PROSITE" id="PS51257">
    <property type="entry name" value="PROKAR_LIPOPROTEIN"/>
    <property type="match status" value="1"/>
</dbReference>
<dbReference type="Gene3D" id="3.90.1580.10">
    <property type="entry name" value="paralog of FGE (formylglycine-generating enzyme)"/>
    <property type="match status" value="1"/>
</dbReference>
<feature type="signal peptide" evidence="2">
    <location>
        <begin position="1"/>
        <end position="23"/>
    </location>
</feature>